<keyword evidence="4" id="KW-1185">Reference proteome</keyword>
<sequence length="136" mass="14196">MKFNSNFVSAVVLACIGLSAGQNAGPFVPWVFGTNTGLCVQPSSQVNNAPLIVTNCANTPQQTWSWLKDAGTNVYRLQNGAPPFLCADIESPGVGTQVILEECTNSDGSGNPVNNAEWVASAALPNTVTLQSHTCA</sequence>
<dbReference type="PROSITE" id="PS50231">
    <property type="entry name" value="RICIN_B_LECTIN"/>
    <property type="match status" value="1"/>
</dbReference>
<dbReference type="Pfam" id="PF00652">
    <property type="entry name" value="Ricin_B_lectin"/>
    <property type="match status" value="1"/>
</dbReference>
<protein>
    <recommendedName>
        <fullName evidence="2">Ricin B lectin domain-containing protein</fullName>
    </recommendedName>
</protein>
<dbReference type="Gene3D" id="2.80.10.50">
    <property type="match status" value="1"/>
</dbReference>
<evidence type="ECO:0000256" key="1">
    <source>
        <dbReference type="SAM" id="SignalP"/>
    </source>
</evidence>
<feature type="chain" id="PRO_5034758513" description="Ricin B lectin domain-containing protein" evidence="1">
    <location>
        <begin position="22"/>
        <end position="136"/>
    </location>
</feature>
<feature type="signal peptide" evidence="1">
    <location>
        <begin position="1"/>
        <end position="21"/>
    </location>
</feature>
<organism evidence="3 4">
    <name type="scientific">Mycena sanguinolenta</name>
    <dbReference type="NCBI Taxonomy" id="230812"/>
    <lineage>
        <taxon>Eukaryota</taxon>
        <taxon>Fungi</taxon>
        <taxon>Dikarya</taxon>
        <taxon>Basidiomycota</taxon>
        <taxon>Agaricomycotina</taxon>
        <taxon>Agaricomycetes</taxon>
        <taxon>Agaricomycetidae</taxon>
        <taxon>Agaricales</taxon>
        <taxon>Marasmiineae</taxon>
        <taxon>Mycenaceae</taxon>
        <taxon>Mycena</taxon>
    </lineage>
</organism>
<dbReference type="PROSITE" id="PS51257">
    <property type="entry name" value="PROKAR_LIPOPROTEIN"/>
    <property type="match status" value="1"/>
</dbReference>
<reference evidence="3" key="1">
    <citation type="submission" date="2020-05" db="EMBL/GenBank/DDBJ databases">
        <title>Mycena genomes resolve the evolution of fungal bioluminescence.</title>
        <authorList>
            <person name="Tsai I.J."/>
        </authorList>
    </citation>
    <scope>NUCLEOTIDE SEQUENCE</scope>
    <source>
        <strain evidence="3">160909Yilan</strain>
    </source>
</reference>
<feature type="domain" description="Ricin B lectin" evidence="2">
    <location>
        <begin position="33"/>
        <end position="110"/>
    </location>
</feature>
<evidence type="ECO:0000313" key="4">
    <source>
        <dbReference type="Proteomes" id="UP000623467"/>
    </source>
</evidence>
<evidence type="ECO:0000259" key="2">
    <source>
        <dbReference type="Pfam" id="PF00652"/>
    </source>
</evidence>
<proteinExistence type="predicted"/>
<name>A0A8H6YCC2_9AGAR</name>
<dbReference type="OrthoDB" id="2900259at2759"/>
<dbReference type="Proteomes" id="UP000623467">
    <property type="component" value="Unassembled WGS sequence"/>
</dbReference>
<accession>A0A8H6YCC2</accession>
<keyword evidence="1" id="KW-0732">Signal</keyword>
<dbReference type="InterPro" id="IPR000772">
    <property type="entry name" value="Ricin_B_lectin"/>
</dbReference>
<evidence type="ECO:0000313" key="3">
    <source>
        <dbReference type="EMBL" id="KAF7355761.1"/>
    </source>
</evidence>
<dbReference type="AlphaFoldDB" id="A0A8H6YCC2"/>
<gene>
    <name evidence="3" type="ORF">MSAN_01494000</name>
</gene>
<dbReference type="EMBL" id="JACAZH010000011">
    <property type="protein sequence ID" value="KAF7355761.1"/>
    <property type="molecule type" value="Genomic_DNA"/>
</dbReference>
<dbReference type="InterPro" id="IPR035992">
    <property type="entry name" value="Ricin_B-like_lectins"/>
</dbReference>
<dbReference type="SUPFAM" id="SSF50370">
    <property type="entry name" value="Ricin B-like lectins"/>
    <property type="match status" value="1"/>
</dbReference>
<comment type="caution">
    <text evidence="3">The sequence shown here is derived from an EMBL/GenBank/DDBJ whole genome shotgun (WGS) entry which is preliminary data.</text>
</comment>
<dbReference type="CDD" id="cd00161">
    <property type="entry name" value="beta-trefoil_Ricin-like"/>
    <property type="match status" value="1"/>
</dbReference>